<comment type="caution">
    <text evidence="9">The sequence shown here is derived from an EMBL/GenBank/DDBJ whole genome shotgun (WGS) entry which is preliminary data.</text>
</comment>
<evidence type="ECO:0000256" key="5">
    <source>
        <dbReference type="ARBA" id="ARBA00022692"/>
    </source>
</evidence>
<keyword evidence="7 8" id="KW-0472">Membrane</keyword>
<keyword evidence="4 9" id="KW-0762">Sugar transport</keyword>
<dbReference type="GO" id="GO:0005886">
    <property type="term" value="C:plasma membrane"/>
    <property type="evidence" value="ECO:0007669"/>
    <property type="project" value="UniProtKB-SubCell"/>
</dbReference>
<dbReference type="PANTHER" id="PTHR16119:SF17">
    <property type="entry name" value="TRANSMEMBRANE PROTEIN 144"/>
    <property type="match status" value="1"/>
</dbReference>
<feature type="transmembrane region" description="Helical" evidence="8">
    <location>
        <begin position="64"/>
        <end position="86"/>
    </location>
</feature>
<proteinExistence type="inferred from homology"/>
<keyword evidence="3" id="KW-0813">Transport</keyword>
<dbReference type="Proteomes" id="UP000051820">
    <property type="component" value="Unassembled WGS sequence"/>
</dbReference>
<dbReference type="Pfam" id="PF06800">
    <property type="entry name" value="Sugar_transport"/>
    <property type="match status" value="1"/>
</dbReference>
<evidence type="ECO:0000256" key="8">
    <source>
        <dbReference type="SAM" id="Phobius"/>
    </source>
</evidence>
<feature type="transmembrane region" description="Helical" evidence="8">
    <location>
        <begin position="123"/>
        <end position="143"/>
    </location>
</feature>
<evidence type="ECO:0000256" key="4">
    <source>
        <dbReference type="ARBA" id="ARBA00022597"/>
    </source>
</evidence>
<feature type="transmembrane region" description="Helical" evidence="8">
    <location>
        <begin position="211"/>
        <end position="231"/>
    </location>
</feature>
<evidence type="ECO:0000256" key="1">
    <source>
        <dbReference type="ARBA" id="ARBA00004651"/>
    </source>
</evidence>
<keyword evidence="6 8" id="KW-1133">Transmembrane helix</keyword>
<accession>A0A0R1W1D5</accession>
<name>A0A0R1W1D5_9LACO</name>
<reference evidence="9 10" key="1">
    <citation type="journal article" date="2015" name="Genome Announc.">
        <title>Expanding the biotechnology potential of lactobacilli through comparative genomics of 213 strains and associated genera.</title>
        <authorList>
            <person name="Sun Z."/>
            <person name="Harris H.M."/>
            <person name="McCann A."/>
            <person name="Guo C."/>
            <person name="Argimon S."/>
            <person name="Zhang W."/>
            <person name="Yang X."/>
            <person name="Jeffery I.B."/>
            <person name="Cooney J.C."/>
            <person name="Kagawa T.F."/>
            <person name="Liu W."/>
            <person name="Song Y."/>
            <person name="Salvetti E."/>
            <person name="Wrobel A."/>
            <person name="Rasinkangas P."/>
            <person name="Parkhill J."/>
            <person name="Rea M.C."/>
            <person name="O'Sullivan O."/>
            <person name="Ritari J."/>
            <person name="Douillard F.P."/>
            <person name="Paul Ross R."/>
            <person name="Yang R."/>
            <person name="Briner A.E."/>
            <person name="Felis G.E."/>
            <person name="de Vos W.M."/>
            <person name="Barrangou R."/>
            <person name="Klaenhammer T.R."/>
            <person name="Caufield P.W."/>
            <person name="Cui Y."/>
            <person name="Zhang H."/>
            <person name="O'Toole P.W."/>
        </authorList>
    </citation>
    <scope>NUCLEOTIDE SEQUENCE [LARGE SCALE GENOMIC DNA]</scope>
    <source>
        <strain evidence="9 10">DSM 5007</strain>
    </source>
</reference>
<dbReference type="InterPro" id="IPR010651">
    <property type="entry name" value="Sugar_transport"/>
</dbReference>
<dbReference type="AlphaFoldDB" id="A0A0R1W1D5"/>
<protein>
    <submittedName>
        <fullName evidence="9">Sugar transport family protein</fullName>
    </submittedName>
</protein>
<evidence type="ECO:0000313" key="9">
    <source>
        <dbReference type="EMBL" id="KRM11410.1"/>
    </source>
</evidence>
<dbReference type="GO" id="GO:0015144">
    <property type="term" value="F:carbohydrate transmembrane transporter activity"/>
    <property type="evidence" value="ECO:0007669"/>
    <property type="project" value="InterPro"/>
</dbReference>
<gene>
    <name evidence="9" type="ORF">FD16_GL000708</name>
</gene>
<feature type="transmembrane region" description="Helical" evidence="8">
    <location>
        <begin position="178"/>
        <end position="199"/>
    </location>
</feature>
<evidence type="ECO:0000256" key="2">
    <source>
        <dbReference type="ARBA" id="ARBA00006117"/>
    </source>
</evidence>
<dbReference type="CDD" id="cd23110">
    <property type="entry name" value="GRP"/>
    <property type="match status" value="1"/>
</dbReference>
<evidence type="ECO:0000256" key="7">
    <source>
        <dbReference type="ARBA" id="ARBA00023136"/>
    </source>
</evidence>
<evidence type="ECO:0000256" key="6">
    <source>
        <dbReference type="ARBA" id="ARBA00022989"/>
    </source>
</evidence>
<organism evidence="9 10">
    <name type="scientific">Paucilactobacillus suebicus DSM 5007 = KCTC 3549</name>
    <dbReference type="NCBI Taxonomy" id="1423807"/>
    <lineage>
        <taxon>Bacteria</taxon>
        <taxon>Bacillati</taxon>
        <taxon>Bacillota</taxon>
        <taxon>Bacilli</taxon>
        <taxon>Lactobacillales</taxon>
        <taxon>Lactobacillaceae</taxon>
        <taxon>Paucilactobacillus</taxon>
    </lineage>
</organism>
<dbReference type="PANTHER" id="PTHR16119">
    <property type="entry name" value="TRANSMEMBRANE PROTEIN 144"/>
    <property type="match status" value="1"/>
</dbReference>
<evidence type="ECO:0000313" key="10">
    <source>
        <dbReference type="Proteomes" id="UP000051820"/>
    </source>
</evidence>
<feature type="transmembrane region" description="Helical" evidence="8">
    <location>
        <begin position="37"/>
        <end position="55"/>
    </location>
</feature>
<feature type="transmembrane region" description="Helical" evidence="8">
    <location>
        <begin position="7"/>
        <end position="25"/>
    </location>
</feature>
<comment type="similarity">
    <text evidence="2">Belongs to the GRP transporter (TC 2.A.7.5) family.</text>
</comment>
<sequence>MRGEIMALLIGLIPALFWGIYPVWLKRLTGGNFLEQVLGTGTGIFLSSIVIELIFRMQISPHDFILYFLSGFLWNIGQVGQCWSFMNLGVSAVMPVTTAFQVIGNSLVGAWLFGEWQGWQDNLVGLVGLLVVLAGVFISNGMVQMKKSDLGVYAVLLLTSVGYWSYSGFTHFVTSTNGLAGFFPQAMGMFCGGLVAYMVGAKRLPVSDHFGLRNITAGIVFAVASSTYLVSLRMNGLVSAFVLTQLNVVIATIVGAIVLHEKSGRQLIITSIGLAILIAGVFIMVSV</sequence>
<keyword evidence="10" id="KW-1185">Reference proteome</keyword>
<dbReference type="EMBL" id="AZGF01000019">
    <property type="protein sequence ID" value="KRM11410.1"/>
    <property type="molecule type" value="Genomic_DNA"/>
</dbReference>
<dbReference type="PATRIC" id="fig|1423807.3.peg.718"/>
<feature type="transmembrane region" description="Helical" evidence="8">
    <location>
        <begin position="237"/>
        <end position="260"/>
    </location>
</feature>
<comment type="subcellular location">
    <subcellularLocation>
        <location evidence="1">Cell membrane</location>
        <topology evidence="1">Multi-pass membrane protein</topology>
    </subcellularLocation>
</comment>
<feature type="transmembrane region" description="Helical" evidence="8">
    <location>
        <begin position="150"/>
        <end position="166"/>
    </location>
</feature>
<feature type="transmembrane region" description="Helical" evidence="8">
    <location>
        <begin position="267"/>
        <end position="285"/>
    </location>
</feature>
<dbReference type="eggNOG" id="COG4975">
    <property type="taxonomic scope" value="Bacteria"/>
</dbReference>
<evidence type="ECO:0000256" key="3">
    <source>
        <dbReference type="ARBA" id="ARBA00022448"/>
    </source>
</evidence>
<keyword evidence="5 8" id="KW-0812">Transmembrane</keyword>